<dbReference type="PANTHER" id="PTHR30363">
    <property type="entry name" value="HTH-TYPE TRANSCRIPTIONAL REGULATOR SRLR-RELATED"/>
    <property type="match status" value="1"/>
</dbReference>
<name>A0ABP9CR86_9ACTN</name>
<proteinExistence type="predicted"/>
<evidence type="ECO:0000313" key="3">
    <source>
        <dbReference type="Proteomes" id="UP001500839"/>
    </source>
</evidence>
<protein>
    <submittedName>
        <fullName evidence="2">Transcriptional regulator</fullName>
    </submittedName>
</protein>
<dbReference type="CDD" id="cd00090">
    <property type="entry name" value="HTH_ARSR"/>
    <property type="match status" value="1"/>
</dbReference>
<reference evidence="3" key="1">
    <citation type="journal article" date="2019" name="Int. J. Syst. Evol. Microbiol.">
        <title>The Global Catalogue of Microorganisms (GCM) 10K type strain sequencing project: providing services to taxonomists for standard genome sequencing and annotation.</title>
        <authorList>
            <consortium name="The Broad Institute Genomics Platform"/>
            <consortium name="The Broad Institute Genome Sequencing Center for Infectious Disease"/>
            <person name="Wu L."/>
            <person name="Ma J."/>
        </authorList>
    </citation>
    <scope>NUCLEOTIDE SEQUENCE [LARGE SCALE GENOMIC DNA]</scope>
    <source>
        <strain evidence="3">JCM 18542</strain>
    </source>
</reference>
<comment type="caution">
    <text evidence="2">The sequence shown here is derived from an EMBL/GenBank/DDBJ whole genome shotgun (WGS) entry which is preliminary data.</text>
</comment>
<accession>A0ABP9CR86</accession>
<organism evidence="2 3">
    <name type="scientific">Tomitella cavernea</name>
    <dbReference type="NCBI Taxonomy" id="1387982"/>
    <lineage>
        <taxon>Bacteria</taxon>
        <taxon>Bacillati</taxon>
        <taxon>Actinomycetota</taxon>
        <taxon>Actinomycetes</taxon>
        <taxon>Mycobacteriales</taxon>
        <taxon>Tomitella</taxon>
    </lineage>
</organism>
<keyword evidence="3" id="KW-1185">Reference proteome</keyword>
<dbReference type="Proteomes" id="UP001500839">
    <property type="component" value="Unassembled WGS sequence"/>
</dbReference>
<dbReference type="EMBL" id="BAABKQ010000001">
    <property type="protein sequence ID" value="GAA4814198.1"/>
    <property type="molecule type" value="Genomic_DNA"/>
</dbReference>
<feature type="region of interest" description="Disordered" evidence="1">
    <location>
        <begin position="1"/>
        <end position="21"/>
    </location>
</feature>
<dbReference type="InterPro" id="IPR036388">
    <property type="entry name" value="WH-like_DNA-bd_sf"/>
</dbReference>
<evidence type="ECO:0000256" key="1">
    <source>
        <dbReference type="SAM" id="MobiDB-lite"/>
    </source>
</evidence>
<dbReference type="Gene3D" id="1.10.10.10">
    <property type="entry name" value="Winged helix-like DNA-binding domain superfamily/Winged helix DNA-binding domain"/>
    <property type="match status" value="1"/>
</dbReference>
<dbReference type="PANTHER" id="PTHR30363:SF28">
    <property type="entry name" value="TRANSCRIPTIONAL REGULATORY PROTEIN-RELATED"/>
    <property type="match status" value="1"/>
</dbReference>
<feature type="region of interest" description="Disordered" evidence="1">
    <location>
        <begin position="247"/>
        <end position="266"/>
    </location>
</feature>
<gene>
    <name evidence="2" type="ORF">GCM10023353_19260</name>
</gene>
<dbReference type="InterPro" id="IPR050313">
    <property type="entry name" value="Carb_Metab_HTH_regulators"/>
</dbReference>
<evidence type="ECO:0000313" key="2">
    <source>
        <dbReference type="EMBL" id="GAA4814198.1"/>
    </source>
</evidence>
<sequence length="266" mass="27290">MVQAHHSAAGPSHPDAPVSGEAGTRAEVVRLLLEEGPLSATAIGSRLGLSAAGARRHIEALVEQGQAMVASGAGARRRGPGRPAKQFQLTAAGRAGLGHAYDDLAGEAIRALRELGGEDAVAEFARRRVRAIVRGVAAAADDAGGAAADTSRVADSQTSKASDERLAGTAEDIAEAMTDAGYVANTRRVGNGVQICQHHCPVAHVAAEFPEFCEAEQEAFRDLLGTHIQQLATIANGDAVCTTHVPLGLPQGAGGRPHPPSRPRPG</sequence>
<dbReference type="SUPFAM" id="SSF46785">
    <property type="entry name" value="Winged helix' DNA-binding domain"/>
    <property type="match status" value="1"/>
</dbReference>
<dbReference type="Pfam" id="PF12840">
    <property type="entry name" value="HTH_20"/>
    <property type="match status" value="1"/>
</dbReference>
<dbReference type="InterPro" id="IPR036390">
    <property type="entry name" value="WH_DNA-bd_sf"/>
</dbReference>
<dbReference type="InterPro" id="IPR011991">
    <property type="entry name" value="ArsR-like_HTH"/>
</dbReference>